<dbReference type="RefSeq" id="WP_282201146.1">
    <property type="nucleotide sequence ID" value="NZ_BOQE01000001.1"/>
</dbReference>
<name>A0AAV4LK65_9BACL</name>
<dbReference type="SUPFAM" id="SSF52467">
    <property type="entry name" value="DHS-like NAD/FAD-binding domain"/>
    <property type="match status" value="1"/>
</dbReference>
<keyword evidence="7" id="KW-1185">Reference proteome</keyword>
<organism evidence="6 7">
    <name type="scientific">Collibacillus ludicampi</name>
    <dbReference type="NCBI Taxonomy" id="2771369"/>
    <lineage>
        <taxon>Bacteria</taxon>
        <taxon>Bacillati</taxon>
        <taxon>Bacillota</taxon>
        <taxon>Bacilli</taxon>
        <taxon>Bacillales</taxon>
        <taxon>Alicyclobacillaceae</taxon>
        <taxon>Collibacillus</taxon>
    </lineage>
</organism>
<dbReference type="Gene3D" id="3.40.50.1220">
    <property type="entry name" value="TPP-binding domain"/>
    <property type="match status" value="1"/>
</dbReference>
<feature type="binding site" evidence="4">
    <location>
        <position position="136"/>
    </location>
    <ligand>
        <name>Zn(2+)</name>
        <dbReference type="ChEBI" id="CHEBI:29105"/>
    </ligand>
</feature>
<proteinExistence type="predicted"/>
<evidence type="ECO:0000256" key="2">
    <source>
        <dbReference type="ARBA" id="ARBA00022679"/>
    </source>
</evidence>
<dbReference type="GO" id="GO:0017136">
    <property type="term" value="F:histone deacetylase activity, NAD-dependent"/>
    <property type="evidence" value="ECO:0007669"/>
    <property type="project" value="TreeGrafter"/>
</dbReference>
<protein>
    <recommendedName>
        <fullName evidence="1">protein acetyllysine N-acetyltransferase</fullName>
        <ecNumber evidence="1">2.3.1.286</ecNumber>
    </recommendedName>
</protein>
<dbReference type="GO" id="GO:0046872">
    <property type="term" value="F:metal ion binding"/>
    <property type="evidence" value="ECO:0007669"/>
    <property type="project" value="UniProtKB-KW"/>
</dbReference>
<evidence type="ECO:0000256" key="3">
    <source>
        <dbReference type="ARBA" id="ARBA00023027"/>
    </source>
</evidence>
<gene>
    <name evidence="6" type="ORF">DNHGIG_38000</name>
</gene>
<dbReference type="EC" id="2.3.1.286" evidence="1"/>
<dbReference type="PROSITE" id="PS50305">
    <property type="entry name" value="SIRTUIN"/>
    <property type="match status" value="1"/>
</dbReference>
<evidence type="ECO:0000256" key="4">
    <source>
        <dbReference type="PROSITE-ProRule" id="PRU00236"/>
    </source>
</evidence>
<dbReference type="InterPro" id="IPR026590">
    <property type="entry name" value="Ssirtuin_cat_dom"/>
</dbReference>
<comment type="caution">
    <text evidence="6">The sequence shown here is derived from an EMBL/GenBank/DDBJ whole genome shotgun (WGS) entry which is preliminary data.</text>
</comment>
<feature type="binding site" evidence="4">
    <location>
        <position position="139"/>
    </location>
    <ligand>
        <name>Zn(2+)</name>
        <dbReference type="ChEBI" id="CHEBI:29105"/>
    </ligand>
</feature>
<dbReference type="PANTHER" id="PTHR11085">
    <property type="entry name" value="NAD-DEPENDENT PROTEIN DEACYLASE SIRTUIN-5, MITOCHONDRIAL-RELATED"/>
    <property type="match status" value="1"/>
</dbReference>
<reference evidence="6" key="1">
    <citation type="journal article" date="2023" name="Int. J. Syst. Evol. Microbiol.">
        <title>Collibacillus ludicampi gen. nov., sp. nov., a new soil bacterium of the family Alicyclobacillaceae.</title>
        <authorList>
            <person name="Jojima T."/>
            <person name="Ioku Y."/>
            <person name="Fukuta Y."/>
            <person name="Shirasaka N."/>
            <person name="Matsumura Y."/>
            <person name="Mori M."/>
        </authorList>
    </citation>
    <scope>NUCLEOTIDE SEQUENCE</scope>
    <source>
        <strain evidence="6">TP075</strain>
    </source>
</reference>
<feature type="domain" description="Deacetylase sirtuin-type" evidence="5">
    <location>
        <begin position="1"/>
        <end position="217"/>
    </location>
</feature>
<evidence type="ECO:0000256" key="1">
    <source>
        <dbReference type="ARBA" id="ARBA00012928"/>
    </source>
</evidence>
<dbReference type="InterPro" id="IPR029035">
    <property type="entry name" value="DHS-like_NAD/FAD-binding_dom"/>
</dbReference>
<evidence type="ECO:0000313" key="7">
    <source>
        <dbReference type="Proteomes" id="UP001057291"/>
    </source>
</evidence>
<dbReference type="GO" id="GO:0070403">
    <property type="term" value="F:NAD+ binding"/>
    <property type="evidence" value="ECO:0007669"/>
    <property type="project" value="InterPro"/>
</dbReference>
<dbReference type="InterPro" id="IPR050134">
    <property type="entry name" value="NAD-dep_sirtuin_deacylases"/>
</dbReference>
<feature type="active site" description="Proton acceptor" evidence="4">
    <location>
        <position position="108"/>
    </location>
</feature>
<keyword evidence="4" id="KW-0479">Metal-binding</keyword>
<dbReference type="PANTHER" id="PTHR11085:SF10">
    <property type="entry name" value="NAD-DEPENDENT PROTEIN DEACYLASE SIRTUIN-5, MITOCHONDRIAL-RELATED"/>
    <property type="match status" value="1"/>
</dbReference>
<sequence length="224" mass="25051">MIEKWKRIIQSARHPLAITGAGISVASGLPTVSSRWRGIPLREIFTLHLFLNEPDRFYRCYREVLLGWNAAKPNPAHLALARWQIPIITMNIDGLHQEAGSPHVIELHGNLRELICLGCDSIFSSDLARTDNFPLCPSCQGRLKPNIVLVGEEVHHFSSAVDWVGRSDVLLIIGTRLEMAPCNQLPKVASRTGATMIRINQEAERIVPAILNIKPNESVHPFHQ</sequence>
<keyword evidence="4" id="KW-0862">Zinc</keyword>
<feature type="binding site" evidence="4">
    <location>
        <position position="116"/>
    </location>
    <ligand>
        <name>Zn(2+)</name>
        <dbReference type="ChEBI" id="CHEBI:29105"/>
    </ligand>
</feature>
<dbReference type="InterPro" id="IPR003000">
    <property type="entry name" value="Sirtuin"/>
</dbReference>
<keyword evidence="3" id="KW-0520">NAD</keyword>
<dbReference type="EMBL" id="BOQE01000001">
    <property type="protein sequence ID" value="GIM48251.1"/>
    <property type="molecule type" value="Genomic_DNA"/>
</dbReference>
<dbReference type="InterPro" id="IPR026591">
    <property type="entry name" value="Sirtuin_cat_small_dom_sf"/>
</dbReference>
<evidence type="ECO:0000259" key="5">
    <source>
        <dbReference type="PROSITE" id="PS50305"/>
    </source>
</evidence>
<keyword evidence="2" id="KW-0808">Transferase</keyword>
<dbReference type="Proteomes" id="UP001057291">
    <property type="component" value="Unassembled WGS sequence"/>
</dbReference>
<accession>A0AAV4LK65</accession>
<dbReference type="AlphaFoldDB" id="A0AAV4LK65"/>
<dbReference type="Pfam" id="PF02146">
    <property type="entry name" value="SIR2"/>
    <property type="match status" value="1"/>
</dbReference>
<evidence type="ECO:0000313" key="6">
    <source>
        <dbReference type="EMBL" id="GIM48251.1"/>
    </source>
</evidence>
<dbReference type="Gene3D" id="3.30.1600.10">
    <property type="entry name" value="SIR2/SIRT2 'Small Domain"/>
    <property type="match status" value="1"/>
</dbReference>
<feature type="binding site" evidence="4">
    <location>
        <position position="119"/>
    </location>
    <ligand>
        <name>Zn(2+)</name>
        <dbReference type="ChEBI" id="CHEBI:29105"/>
    </ligand>
</feature>